<dbReference type="SUPFAM" id="SSF56112">
    <property type="entry name" value="Protein kinase-like (PK-like)"/>
    <property type="match status" value="1"/>
</dbReference>
<proteinExistence type="predicted"/>
<dbReference type="PANTHER" id="PTHR12149:SF8">
    <property type="entry name" value="PROTEIN-RIBULOSAMINE 3-KINASE"/>
    <property type="match status" value="1"/>
</dbReference>
<protein>
    <recommendedName>
        <fullName evidence="3">Fructosamine kinase</fullName>
    </recommendedName>
</protein>
<sequence length="162" mass="17359">MPLPLQSHDSWGAFYSSVIVHPLAEHALSAGSLSSDDATLITELCHRLDSGEFDDGTAPSRVHGDLWSGNVLWDDQGAILIDPCAHGGHGFADVAALGIFGAPHLDAIIGAYADVRDLNTSQPDWQRTLCLHRLHLLLLHVAVFGSSYRSQTMADVRAALAL</sequence>
<dbReference type="HOGENOM" id="CLU_036517_3_0_11"/>
<dbReference type="Gene3D" id="1.20.1270.240">
    <property type="match status" value="1"/>
</dbReference>
<dbReference type="AlphaFoldDB" id="F8DZH0"/>
<evidence type="ECO:0000313" key="2">
    <source>
        <dbReference type="Proteomes" id="UP000000492"/>
    </source>
</evidence>
<dbReference type="InterPro" id="IPR011009">
    <property type="entry name" value="Kinase-like_dom_sf"/>
</dbReference>
<name>F8DZH0_CORRG</name>
<dbReference type="STRING" id="662755.CRES_0707"/>
<dbReference type="eggNOG" id="COG3001">
    <property type="taxonomic scope" value="Bacteria"/>
</dbReference>
<reference evidence="1 2" key="1">
    <citation type="journal article" date="2012" name="BMC Genomics">
        <title>Complete genome sequence, lifestyle, and multi-drug resistance of the human pathogen Corynebacterium resistens DSM 45100 isolated from blood samples of a leukemia patient.</title>
        <authorList>
            <person name="Schroder J."/>
            <person name="Maus I."/>
            <person name="Meyer K."/>
            <person name="Wordemann S."/>
            <person name="Blom J."/>
            <person name="Jaenicke S."/>
            <person name="Schneider J."/>
            <person name="Trost E."/>
            <person name="Tauch A."/>
        </authorList>
    </citation>
    <scope>NUCLEOTIDE SEQUENCE [LARGE SCALE GENOMIC DNA]</scope>
    <source>
        <strain evidence="2">DSM 45100 / JCM 12819 / CCUG 50093 / GTC 2026 / SICGH 158</strain>
    </source>
</reference>
<dbReference type="Pfam" id="PF03881">
    <property type="entry name" value="Fructosamin_kin"/>
    <property type="match status" value="1"/>
</dbReference>
<dbReference type="EMBL" id="CP002857">
    <property type="protein sequence ID" value="AEI09064.1"/>
    <property type="molecule type" value="Genomic_DNA"/>
</dbReference>
<organism evidence="1 2">
    <name type="scientific">Corynebacterium resistens (strain DSM 45100 / JCM 12819 / GTC 2026 / SICGH 158)</name>
    <dbReference type="NCBI Taxonomy" id="662755"/>
    <lineage>
        <taxon>Bacteria</taxon>
        <taxon>Bacillati</taxon>
        <taxon>Actinomycetota</taxon>
        <taxon>Actinomycetes</taxon>
        <taxon>Mycobacteriales</taxon>
        <taxon>Corynebacteriaceae</taxon>
        <taxon>Corynebacterium</taxon>
    </lineage>
</organism>
<dbReference type="Proteomes" id="UP000000492">
    <property type="component" value="Chromosome"/>
</dbReference>
<accession>F8DZH0</accession>
<evidence type="ECO:0008006" key="3">
    <source>
        <dbReference type="Google" id="ProtNLM"/>
    </source>
</evidence>
<dbReference type="Gene3D" id="1.10.510.10">
    <property type="entry name" value="Transferase(Phosphotransferase) domain 1"/>
    <property type="match status" value="1"/>
</dbReference>
<evidence type="ECO:0000313" key="1">
    <source>
        <dbReference type="EMBL" id="AEI09064.1"/>
    </source>
</evidence>
<dbReference type="InterPro" id="IPR016477">
    <property type="entry name" value="Fructo-/Ketosamine-3-kinase"/>
</dbReference>
<gene>
    <name evidence="1" type="ordered locus">CRES_0707</name>
</gene>
<dbReference type="KEGG" id="crd:CRES_0707"/>
<dbReference type="PANTHER" id="PTHR12149">
    <property type="entry name" value="FRUCTOSAMINE 3 KINASE-RELATED PROTEIN"/>
    <property type="match status" value="1"/>
</dbReference>
<keyword evidence="2" id="KW-1185">Reference proteome</keyword>